<dbReference type="GO" id="GO:0005524">
    <property type="term" value="F:ATP binding"/>
    <property type="evidence" value="ECO:0007669"/>
    <property type="project" value="UniProtKB-UniRule"/>
</dbReference>
<dbReference type="PANTHER" id="PTHR43585:SF2">
    <property type="entry name" value="ATP-GRASP ENZYME FSQD"/>
    <property type="match status" value="1"/>
</dbReference>
<dbReference type="PANTHER" id="PTHR43585">
    <property type="entry name" value="FUMIPYRROLE BIOSYNTHESIS PROTEIN C"/>
    <property type="match status" value="1"/>
</dbReference>
<dbReference type="Gene3D" id="3.30.470.20">
    <property type="entry name" value="ATP-grasp fold, B domain"/>
    <property type="match status" value="1"/>
</dbReference>
<keyword evidence="2 4" id="KW-0547">Nucleotide-binding</keyword>
<keyword evidence="1" id="KW-0436">Ligase</keyword>
<dbReference type="EMBL" id="AEYE02000039">
    <property type="protein sequence ID" value="EPE93629.1"/>
    <property type="molecule type" value="Genomic_DNA"/>
</dbReference>
<dbReference type="InterPro" id="IPR052032">
    <property type="entry name" value="ATP-dep_AA_Ligase"/>
</dbReference>
<evidence type="ECO:0000259" key="5">
    <source>
        <dbReference type="PROSITE" id="PS50975"/>
    </source>
</evidence>
<protein>
    <recommendedName>
        <fullName evidence="5">ATP-grasp domain-containing protein</fullName>
    </recommendedName>
</protein>
<feature type="domain" description="ATP-grasp" evidence="5">
    <location>
        <begin position="42"/>
        <end position="117"/>
    </location>
</feature>
<sequence>MIEEFAEGRHYSIDTMGTEVVAIGTADFGQLPHFVLRQSIFPAALTDDQHKCMADVSLSCLRALGLGWGPANIELRWTKRGPVAIEVNPRLPGCSTPQLIELAYGIDLIAEHIKLLIGEESNVHRRRWQTAAARFLIPDRNGTLDWISGSRQAAAVPGVTEVQLHVQPKTQIIRKGDYLDSIGHIIAASPSRTQTQAILQRAADLISWSIT</sequence>
<organism evidence="6 7">
    <name type="scientific">Rhizobium grahamii CCGE 502</name>
    <dbReference type="NCBI Taxonomy" id="990285"/>
    <lineage>
        <taxon>Bacteria</taxon>
        <taxon>Pseudomonadati</taxon>
        <taxon>Pseudomonadota</taxon>
        <taxon>Alphaproteobacteria</taxon>
        <taxon>Hyphomicrobiales</taxon>
        <taxon>Rhizobiaceae</taxon>
        <taxon>Rhizobium/Agrobacterium group</taxon>
        <taxon>Rhizobium</taxon>
    </lineage>
</organism>
<comment type="caution">
    <text evidence="6">The sequence shown here is derived from an EMBL/GenBank/DDBJ whole genome shotgun (WGS) entry which is preliminary data.</text>
</comment>
<gene>
    <name evidence="6" type="ORF">RGCCGE502_34791</name>
</gene>
<dbReference type="HOGENOM" id="CLU_1348175_0_0_5"/>
<proteinExistence type="predicted"/>
<evidence type="ECO:0000256" key="2">
    <source>
        <dbReference type="ARBA" id="ARBA00022741"/>
    </source>
</evidence>
<reference evidence="6 7" key="1">
    <citation type="journal article" date="2012" name="J. Bacteriol.">
        <title>Genome sequence of Rhizobium grahamii CCGE502, a broad-host-range symbiont with low nodulation competitiveness in Phaseolus vulgaris.</title>
        <authorList>
            <person name="Althabegoiti M.J."/>
            <person name="Lozano L."/>
            <person name="Torres-Tejerizo G."/>
            <person name="Ormeno-Orrillo E."/>
            <person name="Rogel M.A."/>
            <person name="Gonzalez V."/>
            <person name="Martinez-Romero E."/>
        </authorList>
    </citation>
    <scope>NUCLEOTIDE SEQUENCE [LARGE SCALE GENOMIC DNA]</scope>
    <source>
        <strain evidence="6 7">CCGE 502</strain>
        <plasmid evidence="6">pRg502a</plasmid>
    </source>
</reference>
<dbReference type="PROSITE" id="PS50975">
    <property type="entry name" value="ATP_GRASP"/>
    <property type="match status" value="1"/>
</dbReference>
<dbReference type="Pfam" id="PF18603">
    <property type="entry name" value="LAL_C2"/>
    <property type="match status" value="1"/>
</dbReference>
<dbReference type="InterPro" id="IPR011761">
    <property type="entry name" value="ATP-grasp"/>
</dbReference>
<dbReference type="GO" id="GO:0046872">
    <property type="term" value="F:metal ion binding"/>
    <property type="evidence" value="ECO:0007669"/>
    <property type="project" value="InterPro"/>
</dbReference>
<dbReference type="InterPro" id="IPR040570">
    <property type="entry name" value="LAL_C2"/>
</dbReference>
<name>S3H4C2_9HYPH</name>
<evidence type="ECO:0000313" key="6">
    <source>
        <dbReference type="EMBL" id="EPE93629.1"/>
    </source>
</evidence>
<evidence type="ECO:0000313" key="7">
    <source>
        <dbReference type="Proteomes" id="UP000014411"/>
    </source>
</evidence>
<accession>S3H4C2</accession>
<geneLocation type="plasmid" evidence="6">
    <name>pRg502a</name>
</geneLocation>
<dbReference type="SUPFAM" id="SSF56059">
    <property type="entry name" value="Glutathione synthetase ATP-binding domain-like"/>
    <property type="match status" value="1"/>
</dbReference>
<dbReference type="Proteomes" id="UP000014411">
    <property type="component" value="Unassembled WGS sequence"/>
</dbReference>
<evidence type="ECO:0000256" key="4">
    <source>
        <dbReference type="PROSITE-ProRule" id="PRU00409"/>
    </source>
</evidence>
<dbReference type="GO" id="GO:0016874">
    <property type="term" value="F:ligase activity"/>
    <property type="evidence" value="ECO:0007669"/>
    <property type="project" value="UniProtKB-KW"/>
</dbReference>
<dbReference type="AlphaFoldDB" id="S3H4C2"/>
<keyword evidence="6" id="KW-0614">Plasmid</keyword>
<evidence type="ECO:0000256" key="1">
    <source>
        <dbReference type="ARBA" id="ARBA00022598"/>
    </source>
</evidence>
<dbReference type="Pfam" id="PF13535">
    <property type="entry name" value="ATP-grasp_4"/>
    <property type="match status" value="1"/>
</dbReference>
<keyword evidence="3 4" id="KW-0067">ATP-binding</keyword>
<evidence type="ECO:0000256" key="3">
    <source>
        <dbReference type="ARBA" id="ARBA00022840"/>
    </source>
</evidence>
<keyword evidence="7" id="KW-1185">Reference proteome</keyword>